<evidence type="ECO:0000313" key="2">
    <source>
        <dbReference type="Proteomes" id="UP000623467"/>
    </source>
</evidence>
<evidence type="ECO:0000313" key="1">
    <source>
        <dbReference type="EMBL" id="KAF7341611.1"/>
    </source>
</evidence>
<gene>
    <name evidence="1" type="ORF">MSAN_02058500</name>
</gene>
<dbReference type="Proteomes" id="UP000623467">
    <property type="component" value="Unassembled WGS sequence"/>
</dbReference>
<proteinExistence type="predicted"/>
<evidence type="ECO:0008006" key="3">
    <source>
        <dbReference type="Google" id="ProtNLM"/>
    </source>
</evidence>
<dbReference type="AlphaFoldDB" id="A0A8H6XJF2"/>
<keyword evidence="2" id="KW-1185">Reference proteome</keyword>
<protein>
    <recommendedName>
        <fullName evidence="3">EthD domain-containing protein</fullName>
    </recommendedName>
</protein>
<dbReference type="OrthoDB" id="3036022at2759"/>
<dbReference type="EMBL" id="JACAZH010000027">
    <property type="protein sequence ID" value="KAF7341611.1"/>
    <property type="molecule type" value="Genomic_DNA"/>
</dbReference>
<organism evidence="1 2">
    <name type="scientific">Mycena sanguinolenta</name>
    <dbReference type="NCBI Taxonomy" id="230812"/>
    <lineage>
        <taxon>Eukaryota</taxon>
        <taxon>Fungi</taxon>
        <taxon>Dikarya</taxon>
        <taxon>Basidiomycota</taxon>
        <taxon>Agaricomycotina</taxon>
        <taxon>Agaricomycetes</taxon>
        <taxon>Agaricomycetidae</taxon>
        <taxon>Agaricales</taxon>
        <taxon>Marasmiineae</taxon>
        <taxon>Mycenaceae</taxon>
        <taxon>Mycena</taxon>
    </lineage>
</organism>
<comment type="caution">
    <text evidence="1">The sequence shown here is derived from an EMBL/GenBank/DDBJ whole genome shotgun (WGS) entry which is preliminary data.</text>
</comment>
<name>A0A8H6XJF2_9AGAR</name>
<reference evidence="1" key="1">
    <citation type="submission" date="2020-05" db="EMBL/GenBank/DDBJ databases">
        <title>Mycena genomes resolve the evolution of fungal bioluminescence.</title>
        <authorList>
            <person name="Tsai I.J."/>
        </authorList>
    </citation>
    <scope>NUCLEOTIDE SEQUENCE</scope>
    <source>
        <strain evidence="1">160909Yilan</strain>
    </source>
</reference>
<sequence length="129" mass="14370">MSNENNPRLRLMGVFKSPPGVSRDEYIREFRSLIDRIVAVPLAAKHLLKYEMAVSNSNANSALAKMSVPSPEGEVTVIITAEANKHEDMIELMNEPSLVQLAKEVNTPPLAIGTHSFMFLADFETWVDK</sequence>
<accession>A0A8H6XJF2</accession>